<keyword evidence="1" id="KW-0472">Membrane</keyword>
<comment type="caution">
    <text evidence="2">The sequence shown here is derived from an EMBL/GenBank/DDBJ whole genome shotgun (WGS) entry which is preliminary data.</text>
</comment>
<sequence length="405" mass="49320">MNKIEESRENQRRNKTWTTILRNLNSLRVWRILTCLWILWVIWWWIAYKISPKYKAKIEDVISHEKSLKFDDKKVSFWDDNKVFFEKDYEFTKEKFEVTSWWRKIDISIINDAWLNFYRVSENDFTVKKVNTWKFKTVIKKDAKWRILRNKKRKPVKENIPIYKNVKEADFDIIIEKLSQIDRFSYLSRKEYDRGNPYNKTSSFNVPAKNVVVWMLLPIPLDSKIRTISIPKFAYYCNIAINEMKSDDIYWKKVKELADSIWDEELIATMIAFARSESAEEYTNFTQPIWKVELHRWEQSYKSFSFTYFHILMRYEWLRARKNLWLTEGQCYHPVNASKLFLAYWIEKSKSTKKDMNSFFPLNNAEKLKRAWKFYNGSFAYVPKLSANYGHVKKLMNWDSWSKKI</sequence>
<evidence type="ECO:0000256" key="1">
    <source>
        <dbReference type="SAM" id="Phobius"/>
    </source>
</evidence>
<reference evidence="2" key="1">
    <citation type="journal article" date="2012" name="Science">
        <title>Fermentation, hydrogen, and sulfur metabolism in multiple uncultivated bacterial phyla.</title>
        <authorList>
            <person name="Wrighton K.C."/>
            <person name="Thomas B.C."/>
            <person name="Sharon I."/>
            <person name="Miller C.S."/>
            <person name="Castelle C.J."/>
            <person name="VerBerkmoes N.C."/>
            <person name="Wilkins M.J."/>
            <person name="Hettich R.L."/>
            <person name="Lipton M.S."/>
            <person name="Williams K.H."/>
            <person name="Long P.E."/>
            <person name="Banfield J.F."/>
        </authorList>
    </citation>
    <scope>NUCLEOTIDE SEQUENCE [LARGE SCALE GENOMIC DNA]</scope>
</reference>
<name>K2G7M9_9BACT</name>
<protein>
    <submittedName>
        <fullName evidence="2">Uncharacterized protein</fullName>
    </submittedName>
</protein>
<gene>
    <name evidence="2" type="ORF">ACD_4C00441G0002</name>
</gene>
<dbReference type="EMBL" id="AMFJ01000957">
    <property type="protein sequence ID" value="EKE26084.1"/>
    <property type="molecule type" value="Genomic_DNA"/>
</dbReference>
<keyword evidence="1" id="KW-1133">Transmembrane helix</keyword>
<organism evidence="2">
    <name type="scientific">uncultured bacterium</name>
    <name type="common">gcode 4</name>
    <dbReference type="NCBI Taxonomy" id="1234023"/>
    <lineage>
        <taxon>Bacteria</taxon>
        <taxon>environmental samples</taxon>
    </lineage>
</organism>
<accession>K2G7M9</accession>
<proteinExistence type="predicted"/>
<keyword evidence="1" id="KW-0812">Transmembrane</keyword>
<evidence type="ECO:0000313" key="2">
    <source>
        <dbReference type="EMBL" id="EKE26084.1"/>
    </source>
</evidence>
<dbReference type="AlphaFoldDB" id="K2G7M9"/>
<feature type="transmembrane region" description="Helical" evidence="1">
    <location>
        <begin position="29"/>
        <end position="48"/>
    </location>
</feature>